<dbReference type="InterPro" id="IPR029491">
    <property type="entry name" value="Helicase_HTH"/>
</dbReference>
<dbReference type="Pfam" id="PF14493">
    <property type="entry name" value="HTH_40"/>
    <property type="match status" value="1"/>
</dbReference>
<name>A0A4P5P4P3_9ENTE</name>
<dbReference type="EMBL" id="BJCC01000006">
    <property type="protein sequence ID" value="GCF92787.1"/>
    <property type="molecule type" value="Genomic_DNA"/>
</dbReference>
<dbReference type="RefSeq" id="WP_146621282.1">
    <property type="nucleotide sequence ID" value="NZ_BJCC01000006.1"/>
</dbReference>
<keyword evidence="3" id="KW-1185">Reference proteome</keyword>
<proteinExistence type="predicted"/>
<comment type="caution">
    <text evidence="2">The sequence shown here is derived from an EMBL/GenBank/DDBJ whole genome shotgun (WGS) entry which is preliminary data.</text>
</comment>
<sequence length="328" mass="38340">MTLFILSLFHTGHKLRISTLYHLLVGKRTSSVQLHGFFFQNLGYFGALPELTETQFYSVIQRLNKAGLILETDGFGQLTTKGKNYLEEGERPSLEWINGLRFGRGRAACWQMTLLALQVVSHLSYHEKNYLPIESRPFYLNHVKNWLANSSSALFRELIEELEHLLAKLPQEQSDFLANQFSGKDLDGRVPFQIIPEKWQDSPWRELYSKNAVDRFLSEIPHQPNLFRLLKPLDQVNYNQSMLRTQDLFLAGNTFEQIMEKRKLKEGTINDHLIEWALLDEKFPFDRFELIFFSGETQVVQLSHKAHAELPYVVFRLSQIHSLKELRK</sequence>
<dbReference type="OrthoDB" id="2168040at2"/>
<reference evidence="3" key="1">
    <citation type="submission" date="2019-02" db="EMBL/GenBank/DDBJ databases">
        <title>Draft genome sequence of Enterococcus sp. Gos25-1.</title>
        <authorList>
            <person name="Tanaka N."/>
            <person name="Shiwa Y."/>
            <person name="Fujita N."/>
        </authorList>
    </citation>
    <scope>NUCLEOTIDE SEQUENCE [LARGE SCALE GENOMIC DNA]</scope>
    <source>
        <strain evidence="3">Gos25-1</strain>
    </source>
</reference>
<organism evidence="2 3">
    <name type="scientific">Enterococcus florum</name>
    <dbReference type="NCBI Taxonomy" id="2480627"/>
    <lineage>
        <taxon>Bacteria</taxon>
        <taxon>Bacillati</taxon>
        <taxon>Bacillota</taxon>
        <taxon>Bacilli</taxon>
        <taxon>Lactobacillales</taxon>
        <taxon>Enterococcaceae</taxon>
        <taxon>Enterococcus</taxon>
    </lineage>
</organism>
<dbReference type="Proteomes" id="UP000290567">
    <property type="component" value="Unassembled WGS sequence"/>
</dbReference>
<accession>A0A4P5P4P3</accession>
<gene>
    <name evidence="2" type="ORF">NRIC_06780</name>
</gene>
<evidence type="ECO:0000313" key="3">
    <source>
        <dbReference type="Proteomes" id="UP000290567"/>
    </source>
</evidence>
<evidence type="ECO:0000313" key="2">
    <source>
        <dbReference type="EMBL" id="GCF92787.1"/>
    </source>
</evidence>
<feature type="domain" description="Helicase Helix-turn-helix" evidence="1">
    <location>
        <begin position="242"/>
        <end position="288"/>
    </location>
</feature>
<evidence type="ECO:0000259" key="1">
    <source>
        <dbReference type="Pfam" id="PF14493"/>
    </source>
</evidence>
<dbReference type="AlphaFoldDB" id="A0A4P5P4P3"/>
<protein>
    <recommendedName>
        <fullName evidence="1">Helicase Helix-turn-helix domain-containing protein</fullName>
    </recommendedName>
</protein>